<reference evidence="1" key="1">
    <citation type="submission" date="2022-01" db="EMBL/GenBank/DDBJ databases">
        <authorList>
            <person name="King R."/>
        </authorList>
    </citation>
    <scope>NUCLEOTIDE SEQUENCE</scope>
</reference>
<protein>
    <submittedName>
        <fullName evidence="1">Uncharacterized protein</fullName>
    </submittedName>
</protein>
<sequence>MHTAAVYVNIMENVKQKKPCDVNNCERFRHSSLRKTDILRNTEVTTHVKEIHPNIPLKILPIKIRGPNGTFDVTALLDEGSTATLIESDTATKIGLYGPTSPFCYKWKGEVYHFEDDSQIVETEIAGKNNTSFYKLRNIRTIKNLDLPV</sequence>
<name>A0A9P0GMS0_9CUCU</name>
<dbReference type="AlphaFoldDB" id="A0A9P0GMS0"/>
<evidence type="ECO:0000313" key="2">
    <source>
        <dbReference type="Proteomes" id="UP001153636"/>
    </source>
</evidence>
<proteinExistence type="predicted"/>
<evidence type="ECO:0000313" key="1">
    <source>
        <dbReference type="EMBL" id="CAH1114638.1"/>
    </source>
</evidence>
<keyword evidence="2" id="KW-1185">Reference proteome</keyword>
<organism evidence="1 2">
    <name type="scientific">Psylliodes chrysocephalus</name>
    <dbReference type="NCBI Taxonomy" id="3402493"/>
    <lineage>
        <taxon>Eukaryota</taxon>
        <taxon>Metazoa</taxon>
        <taxon>Ecdysozoa</taxon>
        <taxon>Arthropoda</taxon>
        <taxon>Hexapoda</taxon>
        <taxon>Insecta</taxon>
        <taxon>Pterygota</taxon>
        <taxon>Neoptera</taxon>
        <taxon>Endopterygota</taxon>
        <taxon>Coleoptera</taxon>
        <taxon>Polyphaga</taxon>
        <taxon>Cucujiformia</taxon>
        <taxon>Chrysomeloidea</taxon>
        <taxon>Chrysomelidae</taxon>
        <taxon>Galerucinae</taxon>
        <taxon>Alticini</taxon>
        <taxon>Psylliodes</taxon>
    </lineage>
</organism>
<dbReference type="Proteomes" id="UP001153636">
    <property type="component" value="Chromosome 8"/>
</dbReference>
<gene>
    <name evidence="1" type="ORF">PSYICH_LOCUS14157</name>
</gene>
<dbReference type="EMBL" id="OV651820">
    <property type="protein sequence ID" value="CAH1114638.1"/>
    <property type="molecule type" value="Genomic_DNA"/>
</dbReference>
<accession>A0A9P0GMS0</accession>
<dbReference type="OrthoDB" id="6768582at2759"/>